<feature type="compositionally biased region" description="Basic and acidic residues" evidence="1">
    <location>
        <begin position="31"/>
        <end position="41"/>
    </location>
</feature>
<feature type="region of interest" description="Disordered" evidence="1">
    <location>
        <begin position="24"/>
        <end position="60"/>
    </location>
</feature>
<accession>A0A164VFR2</accession>
<reference evidence="2 3" key="1">
    <citation type="submission" date="2016-03" db="EMBL/GenBank/DDBJ databases">
        <title>EvidentialGene: Evidence-directed Construction of Genes on Genomes.</title>
        <authorList>
            <person name="Gilbert D.G."/>
            <person name="Choi J.-H."/>
            <person name="Mockaitis K."/>
            <person name="Colbourne J."/>
            <person name="Pfrender M."/>
        </authorList>
    </citation>
    <scope>NUCLEOTIDE SEQUENCE [LARGE SCALE GENOMIC DNA]</scope>
    <source>
        <strain evidence="2 3">Xinb3</strain>
        <tissue evidence="2">Complete organism</tissue>
    </source>
</reference>
<evidence type="ECO:0000256" key="1">
    <source>
        <dbReference type="SAM" id="MobiDB-lite"/>
    </source>
</evidence>
<protein>
    <submittedName>
        <fullName evidence="2">Uncharacterized protein</fullName>
    </submittedName>
</protein>
<evidence type="ECO:0000313" key="3">
    <source>
        <dbReference type="Proteomes" id="UP000076858"/>
    </source>
</evidence>
<gene>
    <name evidence="2" type="ORF">APZ42_022353</name>
</gene>
<organism evidence="2 3">
    <name type="scientific">Daphnia magna</name>
    <dbReference type="NCBI Taxonomy" id="35525"/>
    <lineage>
        <taxon>Eukaryota</taxon>
        <taxon>Metazoa</taxon>
        <taxon>Ecdysozoa</taxon>
        <taxon>Arthropoda</taxon>
        <taxon>Crustacea</taxon>
        <taxon>Branchiopoda</taxon>
        <taxon>Diplostraca</taxon>
        <taxon>Cladocera</taxon>
        <taxon>Anomopoda</taxon>
        <taxon>Daphniidae</taxon>
        <taxon>Daphnia</taxon>
    </lineage>
</organism>
<name>A0A164VFR2_9CRUS</name>
<dbReference type="EMBL" id="LRGB01001361">
    <property type="protein sequence ID" value="KZS12278.1"/>
    <property type="molecule type" value="Genomic_DNA"/>
</dbReference>
<dbReference type="Proteomes" id="UP000076858">
    <property type="component" value="Unassembled WGS sequence"/>
</dbReference>
<sequence>MSTTYRLSGSEGFGKLLSSLTLGSRTVRSSRQKDLSSRGSERTTFTMVVERDNHMTNPTR</sequence>
<evidence type="ECO:0000313" key="2">
    <source>
        <dbReference type="EMBL" id="KZS12278.1"/>
    </source>
</evidence>
<proteinExistence type="predicted"/>
<dbReference type="AlphaFoldDB" id="A0A164VFR2"/>
<comment type="caution">
    <text evidence="2">The sequence shown here is derived from an EMBL/GenBank/DDBJ whole genome shotgun (WGS) entry which is preliminary data.</text>
</comment>
<keyword evidence="3" id="KW-1185">Reference proteome</keyword>